<reference evidence="1 2" key="2">
    <citation type="submission" date="2018-11" db="EMBL/GenBank/DDBJ databases">
        <authorList>
            <consortium name="Pathogen Informatics"/>
        </authorList>
    </citation>
    <scope>NUCLEOTIDE SEQUENCE [LARGE SCALE GENOMIC DNA]</scope>
</reference>
<name>A0A183U5J1_TOXCA</name>
<reference evidence="3" key="1">
    <citation type="submission" date="2016-06" db="UniProtKB">
        <authorList>
            <consortium name="WormBaseParasite"/>
        </authorList>
    </citation>
    <scope>IDENTIFICATION</scope>
</reference>
<evidence type="ECO:0000313" key="3">
    <source>
        <dbReference type="WBParaSite" id="TCNE_0000376101-mRNA-1"/>
    </source>
</evidence>
<dbReference type="WBParaSite" id="TCNE_0000376101-mRNA-1">
    <property type="protein sequence ID" value="TCNE_0000376101-mRNA-1"/>
    <property type="gene ID" value="TCNE_0000376101"/>
</dbReference>
<gene>
    <name evidence="1" type="ORF">TCNE_LOCUS3761</name>
</gene>
<dbReference type="Proteomes" id="UP000050794">
    <property type="component" value="Unassembled WGS sequence"/>
</dbReference>
<protein>
    <submittedName>
        <fullName evidence="1 3">Uncharacterized protein</fullName>
    </submittedName>
</protein>
<proteinExistence type="predicted"/>
<organism evidence="2 3">
    <name type="scientific">Toxocara canis</name>
    <name type="common">Canine roundworm</name>
    <dbReference type="NCBI Taxonomy" id="6265"/>
    <lineage>
        <taxon>Eukaryota</taxon>
        <taxon>Metazoa</taxon>
        <taxon>Ecdysozoa</taxon>
        <taxon>Nematoda</taxon>
        <taxon>Chromadorea</taxon>
        <taxon>Rhabditida</taxon>
        <taxon>Spirurina</taxon>
        <taxon>Ascaridomorpha</taxon>
        <taxon>Ascaridoidea</taxon>
        <taxon>Toxocaridae</taxon>
        <taxon>Toxocara</taxon>
    </lineage>
</organism>
<sequence length="111" mass="12990">MTFVLRFGATIIPAIRGPRCPSGPVLMEHTCLPTRYNYFKEFELLVEKVNVTMNRRQFVRLKAAYRSQTQRIVYTDTIIRWRINIADKSTNTKPIPTATCNEVTIDKRMHE</sequence>
<evidence type="ECO:0000313" key="2">
    <source>
        <dbReference type="Proteomes" id="UP000050794"/>
    </source>
</evidence>
<dbReference type="EMBL" id="UYWY01005200">
    <property type="protein sequence ID" value="VDM29478.1"/>
    <property type="molecule type" value="Genomic_DNA"/>
</dbReference>
<accession>A0A183U5J1</accession>
<evidence type="ECO:0000313" key="1">
    <source>
        <dbReference type="EMBL" id="VDM29478.1"/>
    </source>
</evidence>
<keyword evidence="2" id="KW-1185">Reference proteome</keyword>
<dbReference type="AlphaFoldDB" id="A0A183U5J1"/>